<dbReference type="SUPFAM" id="SSF142338">
    <property type="entry name" value="CofD-like"/>
    <property type="match status" value="1"/>
</dbReference>
<dbReference type="InterPro" id="IPR002882">
    <property type="entry name" value="CofD"/>
</dbReference>
<evidence type="ECO:0000313" key="1">
    <source>
        <dbReference type="EMBL" id="KUG28053.1"/>
    </source>
</evidence>
<dbReference type="EMBL" id="LNQE01000262">
    <property type="protein sequence ID" value="KUG28053.1"/>
    <property type="molecule type" value="Genomic_DNA"/>
</dbReference>
<proteinExistence type="predicted"/>
<dbReference type="Gene3D" id="3.40.50.10680">
    <property type="entry name" value="CofD-like domains"/>
    <property type="match status" value="1"/>
</dbReference>
<accession>A0A0W8G4I5</accession>
<reference evidence="1" key="1">
    <citation type="journal article" date="2015" name="Proc. Natl. Acad. Sci. U.S.A.">
        <title>Networks of energetic and metabolic interactions define dynamics in microbial communities.</title>
        <authorList>
            <person name="Embree M."/>
            <person name="Liu J.K."/>
            <person name="Al-Bassam M.M."/>
            <person name="Zengler K."/>
        </authorList>
    </citation>
    <scope>NUCLEOTIDE SEQUENCE</scope>
</reference>
<dbReference type="InterPro" id="IPR038136">
    <property type="entry name" value="CofD-like_dom_sf"/>
</dbReference>
<dbReference type="PANTHER" id="PTHR31240">
    <property type="entry name" value="MATERNAL EFFECT EMBRYO ARREST 18"/>
    <property type="match status" value="1"/>
</dbReference>
<dbReference type="AlphaFoldDB" id="A0A0W8G4I5"/>
<evidence type="ECO:0008006" key="2">
    <source>
        <dbReference type="Google" id="ProtNLM"/>
    </source>
</evidence>
<name>A0A0W8G4I5_9ZZZZ</name>
<protein>
    <recommendedName>
        <fullName evidence="2">GAK system CofD-like protein</fullName>
    </recommendedName>
</protein>
<sequence>MPDKAPRKITLTRTVTLPDPVRTAMCRRSPELGPRILFFSGGSALRRLSQKLVDYTHNSIHLITPFDSGGSSAVLRRAFRMPAVGDIRNRIMALADRTVKGNPEIFELFAYRLPKTDPPEVLRERLEAMVRGADPLVRRVPDPMRKIIRSNLGFFMDRSPKDFDLRGASMGNLILTGGYFNYKRQIDPVIYLFSRLVEARGVVRPILNADMHLVAELADGTRLVGQHRLTGKETAPIASPVADIHLADDPAGYIPVEPKLKAKVAGHIRGADLICYPMGSFYSSVVANLLVKGVGDAVGAAECPKVYIPNRGHDPEELGMGLADKVETLLRYLGRSCGAAAESRRLMQFVLLDCGDREALAEAARVRRLGVEVIEAPLVSEKSRPYLDPRRVIEHLLALA</sequence>
<comment type="caution">
    <text evidence="1">The sequence shown here is derived from an EMBL/GenBank/DDBJ whole genome shotgun (WGS) entry which is preliminary data.</text>
</comment>
<dbReference type="NCBIfam" id="TIGR04357">
    <property type="entry name" value="CofD_rel_GAK"/>
    <property type="match status" value="1"/>
</dbReference>
<organism evidence="1">
    <name type="scientific">hydrocarbon metagenome</name>
    <dbReference type="NCBI Taxonomy" id="938273"/>
    <lineage>
        <taxon>unclassified sequences</taxon>
        <taxon>metagenomes</taxon>
        <taxon>ecological metagenomes</taxon>
    </lineage>
</organism>
<dbReference type="InterPro" id="IPR027591">
    <property type="entry name" value="CofD-rel_GAK"/>
</dbReference>
<dbReference type="GO" id="GO:0043743">
    <property type="term" value="F:LPPG:FO 2-phospho-L-lactate transferase activity"/>
    <property type="evidence" value="ECO:0007669"/>
    <property type="project" value="InterPro"/>
</dbReference>
<dbReference type="CDD" id="cd07187">
    <property type="entry name" value="YvcK_like"/>
    <property type="match status" value="1"/>
</dbReference>
<dbReference type="PANTHER" id="PTHR31240:SF0">
    <property type="entry name" value="MATERNAL EFFECT EMBRYO ARREST 18"/>
    <property type="match status" value="1"/>
</dbReference>
<dbReference type="Pfam" id="PF01933">
    <property type="entry name" value="CofD"/>
    <property type="match status" value="1"/>
</dbReference>
<gene>
    <name evidence="1" type="ORF">ASZ90_002074</name>
</gene>